<keyword evidence="4" id="KW-0378">Hydrolase</keyword>
<dbReference type="Gene3D" id="1.10.340.70">
    <property type="match status" value="1"/>
</dbReference>
<keyword evidence="6" id="KW-0511">Multifunctional enzyme</keyword>
<dbReference type="Pfam" id="PF17921">
    <property type="entry name" value="Integrase_H2C2"/>
    <property type="match status" value="1"/>
</dbReference>
<dbReference type="GO" id="GO:0015074">
    <property type="term" value="P:DNA integration"/>
    <property type="evidence" value="ECO:0007669"/>
    <property type="project" value="InterPro"/>
</dbReference>
<dbReference type="Gene3D" id="3.30.70.270">
    <property type="match status" value="2"/>
</dbReference>
<dbReference type="InterPro" id="IPR050951">
    <property type="entry name" value="Retrovirus_Pol_polyprotein"/>
</dbReference>
<dbReference type="InterPro" id="IPR012337">
    <property type="entry name" value="RNaseH-like_sf"/>
</dbReference>
<protein>
    <recommendedName>
        <fullName evidence="1">RNA-directed DNA polymerase</fullName>
        <ecNumber evidence="1">2.7.7.49</ecNumber>
    </recommendedName>
</protein>
<reference evidence="9 10" key="1">
    <citation type="submission" date="2023-11" db="EMBL/GenBank/DDBJ databases">
        <authorList>
            <person name="Hedman E."/>
            <person name="Englund M."/>
            <person name="Stromberg M."/>
            <person name="Nyberg Akerstrom W."/>
            <person name="Nylinder S."/>
            <person name="Jareborg N."/>
            <person name="Kallberg Y."/>
            <person name="Kronander E."/>
        </authorList>
    </citation>
    <scope>NUCLEOTIDE SEQUENCE [LARGE SCALE GENOMIC DNA]</scope>
</reference>
<dbReference type="Proteomes" id="UP001314205">
    <property type="component" value="Unassembled WGS sequence"/>
</dbReference>
<dbReference type="Pfam" id="PF00078">
    <property type="entry name" value="RVT_1"/>
    <property type="match status" value="1"/>
</dbReference>
<keyword evidence="5" id="KW-0695">RNA-directed DNA polymerase</keyword>
<evidence type="ECO:0000259" key="8">
    <source>
        <dbReference type="PROSITE" id="PS50994"/>
    </source>
</evidence>
<evidence type="ECO:0000256" key="1">
    <source>
        <dbReference type="ARBA" id="ARBA00012493"/>
    </source>
</evidence>
<evidence type="ECO:0000256" key="3">
    <source>
        <dbReference type="ARBA" id="ARBA00022722"/>
    </source>
</evidence>
<dbReference type="InterPro" id="IPR036397">
    <property type="entry name" value="RNaseH_sf"/>
</dbReference>
<dbReference type="FunFam" id="3.10.20.370:FF:000001">
    <property type="entry name" value="Retrovirus-related Pol polyprotein from transposon 17.6-like protein"/>
    <property type="match status" value="1"/>
</dbReference>
<dbReference type="SUPFAM" id="SSF56672">
    <property type="entry name" value="DNA/RNA polymerases"/>
    <property type="match status" value="1"/>
</dbReference>
<sequence>MELNEKLTSKEGKSNAQFYSNKFSINFNQHVNEKNFEIKMGNLNAQQEFEINTLIDKYKSSFAKDKYDIGTVRDYEAHIDLLTDKYCSKRPYRCSMEDKKEIEEQVAKLLQKNLIEESYSPFAAPVTLAFKKEDNKRNRLCIDFRDLNKIVTPQAQPFPLIEDLVIKTRNCKYFSTLDINSAFWSIPLRIEDRKKTAFVTQEGHFQWTCLPFGLKTSPAIFQRILSNILRKHQLTDFTVNYIDDILVFSKSYNEHINHLSQLLEAIKQEGFRLKFTKCTFASNSVKYLGHIIENNTVRPVRDNLISIREFPTPKTLKNVRQFLGKINFYHEYIPKSTIILEPLYNLLRKNQKFIWSTDCKNSFEEIKDLLCSQPILEIYDQNLPVNIYTDASLEGIGAVLKQIQPDGKEKPVAYFSRKLNESQKKKKAIYLECLAIKEAVRYWQYWLIGKPFTVYSDHKPLENMNVKSRPDEELGELVYYLSQYDFQIKYAPGRENLEADCLSRNPVLNENEDIDEQLKIVNLVKLEDIITDQEKNKDIHDNKNNLTYKNNIFYKKVKKQEKIILSEDFSIKFIKNIHENMCHIGVRQMQKAIGTRYTAKKLTANINNICKTCDICIKNKTRGQAKYGLVSHLGPATKPFEIISIDTIGGFGGSRSTKRYLHLLVDHFTRYAYILTSKTQNAKDFIKLVSNITNLNDIDIILADQYPGINSKELKTFLNDKSIALVFTAVNSPFSNGLNERLNQTLVNKIRCQINEKPNTIAWTTIAHNCVSKYNDTEHTVTGFAPRYLLDGTDVTIVPNELKQGKRIEEWIEDRKKALQNTIKSHNYNKMLIDRKRKDYSFNRGDLVYVENGHKLNRKKLDELRIGPFKIEEKISSSIYRIDTGHRKSESNLFHVTKLIPVPK</sequence>
<gene>
    <name evidence="9" type="ORF">PARMNEM_LOCUS13429</name>
</gene>
<keyword evidence="2" id="KW-0808">Transferase</keyword>
<dbReference type="InterPro" id="IPR043502">
    <property type="entry name" value="DNA/RNA_pol_sf"/>
</dbReference>
<dbReference type="GO" id="GO:0004519">
    <property type="term" value="F:endonuclease activity"/>
    <property type="evidence" value="ECO:0007669"/>
    <property type="project" value="UniProtKB-KW"/>
</dbReference>
<feature type="domain" description="Reverse transcriptase" evidence="7">
    <location>
        <begin position="110"/>
        <end position="292"/>
    </location>
</feature>
<dbReference type="AlphaFoldDB" id="A0AAV1LHZ7"/>
<evidence type="ECO:0000256" key="6">
    <source>
        <dbReference type="ARBA" id="ARBA00023268"/>
    </source>
</evidence>
<dbReference type="CDD" id="cd09274">
    <property type="entry name" value="RNase_HI_RT_Ty3"/>
    <property type="match status" value="1"/>
</dbReference>
<dbReference type="InterPro" id="IPR000477">
    <property type="entry name" value="RT_dom"/>
</dbReference>
<dbReference type="GO" id="GO:0003676">
    <property type="term" value="F:nucleic acid binding"/>
    <property type="evidence" value="ECO:0007669"/>
    <property type="project" value="InterPro"/>
</dbReference>
<organism evidence="9 10">
    <name type="scientific">Parnassius mnemosyne</name>
    <name type="common">clouded apollo</name>
    <dbReference type="NCBI Taxonomy" id="213953"/>
    <lineage>
        <taxon>Eukaryota</taxon>
        <taxon>Metazoa</taxon>
        <taxon>Ecdysozoa</taxon>
        <taxon>Arthropoda</taxon>
        <taxon>Hexapoda</taxon>
        <taxon>Insecta</taxon>
        <taxon>Pterygota</taxon>
        <taxon>Neoptera</taxon>
        <taxon>Endopterygota</taxon>
        <taxon>Lepidoptera</taxon>
        <taxon>Glossata</taxon>
        <taxon>Ditrysia</taxon>
        <taxon>Papilionoidea</taxon>
        <taxon>Papilionidae</taxon>
        <taxon>Parnassiinae</taxon>
        <taxon>Parnassini</taxon>
        <taxon>Parnassius</taxon>
        <taxon>Driopa</taxon>
    </lineage>
</organism>
<comment type="caution">
    <text evidence="9">The sequence shown here is derived from an EMBL/GenBank/DDBJ whole genome shotgun (WGS) entry which is preliminary data.</text>
</comment>
<evidence type="ECO:0000256" key="4">
    <source>
        <dbReference type="ARBA" id="ARBA00022759"/>
    </source>
</evidence>
<dbReference type="FunFam" id="3.30.70.270:FF:000020">
    <property type="entry name" value="Transposon Tf2-6 polyprotein-like Protein"/>
    <property type="match status" value="1"/>
</dbReference>
<dbReference type="InterPro" id="IPR041588">
    <property type="entry name" value="Integrase_H2C2"/>
</dbReference>
<keyword evidence="10" id="KW-1185">Reference proteome</keyword>
<evidence type="ECO:0000313" key="9">
    <source>
        <dbReference type="EMBL" id="CAK1593677.1"/>
    </source>
</evidence>
<dbReference type="PANTHER" id="PTHR37984:SF5">
    <property type="entry name" value="PROTEIN NYNRIN-LIKE"/>
    <property type="match status" value="1"/>
</dbReference>
<dbReference type="InterPro" id="IPR043128">
    <property type="entry name" value="Rev_trsase/Diguanyl_cyclase"/>
</dbReference>
<dbReference type="Pfam" id="PF17919">
    <property type="entry name" value="RT_RNaseH_2"/>
    <property type="match status" value="1"/>
</dbReference>
<dbReference type="CDD" id="cd01647">
    <property type="entry name" value="RT_LTR"/>
    <property type="match status" value="1"/>
</dbReference>
<dbReference type="Gene3D" id="3.30.420.10">
    <property type="entry name" value="Ribonuclease H-like superfamily/Ribonuclease H"/>
    <property type="match status" value="1"/>
</dbReference>
<evidence type="ECO:0000256" key="5">
    <source>
        <dbReference type="ARBA" id="ARBA00022918"/>
    </source>
</evidence>
<evidence type="ECO:0000313" key="10">
    <source>
        <dbReference type="Proteomes" id="UP001314205"/>
    </source>
</evidence>
<evidence type="ECO:0000259" key="7">
    <source>
        <dbReference type="PROSITE" id="PS50878"/>
    </source>
</evidence>
<keyword evidence="4" id="KW-0255">Endonuclease</keyword>
<dbReference type="GO" id="GO:0003964">
    <property type="term" value="F:RNA-directed DNA polymerase activity"/>
    <property type="evidence" value="ECO:0007669"/>
    <property type="project" value="UniProtKB-KW"/>
</dbReference>
<name>A0AAV1LHZ7_9NEOP</name>
<dbReference type="EMBL" id="CAVLGL010000089">
    <property type="protein sequence ID" value="CAK1593677.1"/>
    <property type="molecule type" value="Genomic_DNA"/>
</dbReference>
<feature type="domain" description="Integrase catalytic" evidence="8">
    <location>
        <begin position="635"/>
        <end position="794"/>
    </location>
</feature>
<dbReference type="InterPro" id="IPR041577">
    <property type="entry name" value="RT_RNaseH_2"/>
</dbReference>
<dbReference type="PANTHER" id="PTHR37984">
    <property type="entry name" value="PROTEIN CBG26694"/>
    <property type="match status" value="1"/>
</dbReference>
<accession>A0AAV1LHZ7</accession>
<evidence type="ECO:0000256" key="2">
    <source>
        <dbReference type="ARBA" id="ARBA00022695"/>
    </source>
</evidence>
<keyword evidence="2" id="KW-0548">Nucleotidyltransferase</keyword>
<dbReference type="InterPro" id="IPR001584">
    <property type="entry name" value="Integrase_cat-core"/>
</dbReference>
<dbReference type="EC" id="2.7.7.49" evidence="1"/>
<dbReference type="PROSITE" id="PS50994">
    <property type="entry name" value="INTEGRASE"/>
    <property type="match status" value="1"/>
</dbReference>
<dbReference type="GO" id="GO:0042575">
    <property type="term" value="C:DNA polymerase complex"/>
    <property type="evidence" value="ECO:0007669"/>
    <property type="project" value="UniProtKB-ARBA"/>
</dbReference>
<proteinExistence type="predicted"/>
<dbReference type="PROSITE" id="PS50878">
    <property type="entry name" value="RT_POL"/>
    <property type="match status" value="1"/>
</dbReference>
<dbReference type="SUPFAM" id="SSF53098">
    <property type="entry name" value="Ribonuclease H-like"/>
    <property type="match status" value="1"/>
</dbReference>
<dbReference type="Gene3D" id="3.10.10.10">
    <property type="entry name" value="HIV Type 1 Reverse Transcriptase, subunit A, domain 1"/>
    <property type="match status" value="1"/>
</dbReference>
<keyword evidence="3" id="KW-0540">Nuclease</keyword>